<accession>A0A4P7NQU8</accession>
<sequence length="326" mass="35675">MLGPLLLAGATSLAVATTGALEAIIPPQLRDILSNATGNPLYQYPTSLTQDIIPKGMHSHNDYWRPVPFYSGLAHGAISTEADVWLYGDELHVGHDRSSLTEGRTFDSLYVQPILSVLKRQNPSHRFVGGEATKYGVFDTNPGQTLYLFVDVKTDGAETWPAVVKALQPLRDAGFLTVFNGSSTTQGAVTVVGTGNTPRGLVQGVSPRDYFWDAPLARLADPEFANVTANESPIASTSFNGQWGETDVEEGRRTRRTGKLNDAQMAQLEAQVKAAHDKGMLTRYWDTPGWPVRTRNAVWRTLWDAGCDLLNVDDLGAAVEFWEQEV</sequence>
<gene>
    <name evidence="2" type="ORF">PoMZ_05818</name>
</gene>
<dbReference type="PANTHER" id="PTHR31571:SF5">
    <property type="entry name" value="ALTERED INHERITANCE OF MITOCHONDRIA PROTEIN 6"/>
    <property type="match status" value="1"/>
</dbReference>
<dbReference type="SUPFAM" id="SSF51695">
    <property type="entry name" value="PLC-like phosphodiesterases"/>
    <property type="match status" value="1"/>
</dbReference>
<reference evidence="2 3" key="1">
    <citation type="journal article" date="2019" name="Mol. Biol. Evol.">
        <title>Blast fungal genomes show frequent chromosomal changes, gene gains and losses, and effector gene turnover.</title>
        <authorList>
            <person name="Gomez Luciano L.B."/>
            <person name="Jason Tsai I."/>
            <person name="Chuma I."/>
            <person name="Tosa Y."/>
            <person name="Chen Y.H."/>
            <person name="Li J.Y."/>
            <person name="Li M.Y."/>
            <person name="Jade Lu M.Y."/>
            <person name="Nakayashiki H."/>
            <person name="Li W.H."/>
        </authorList>
    </citation>
    <scope>NUCLEOTIDE SEQUENCE [LARGE SCALE GENOMIC DNA]</scope>
    <source>
        <strain evidence="2">MZ5-1-6</strain>
    </source>
</reference>
<protein>
    <submittedName>
        <fullName evidence="2">Uncharacterized protein</fullName>
    </submittedName>
</protein>
<dbReference type="GO" id="GO:0008081">
    <property type="term" value="F:phosphoric diester hydrolase activity"/>
    <property type="evidence" value="ECO:0007669"/>
    <property type="project" value="InterPro"/>
</dbReference>
<name>A0A4P7NQU8_PYROR</name>
<dbReference type="InterPro" id="IPR051236">
    <property type="entry name" value="HAT_RTT109-like"/>
</dbReference>
<comment type="similarity">
    <text evidence="1">Belongs to the AIM6 family.</text>
</comment>
<organism evidence="2 3">
    <name type="scientific">Pyricularia oryzae</name>
    <name type="common">Rice blast fungus</name>
    <name type="synonym">Magnaporthe oryzae</name>
    <dbReference type="NCBI Taxonomy" id="318829"/>
    <lineage>
        <taxon>Eukaryota</taxon>
        <taxon>Fungi</taxon>
        <taxon>Dikarya</taxon>
        <taxon>Ascomycota</taxon>
        <taxon>Pezizomycotina</taxon>
        <taxon>Sordariomycetes</taxon>
        <taxon>Sordariomycetidae</taxon>
        <taxon>Magnaporthales</taxon>
        <taxon>Pyriculariaceae</taxon>
        <taxon>Pyricularia</taxon>
    </lineage>
</organism>
<evidence type="ECO:0000313" key="2">
    <source>
        <dbReference type="EMBL" id="QBZ64126.1"/>
    </source>
</evidence>
<dbReference type="EMBL" id="CP034209">
    <property type="protein sequence ID" value="QBZ64126.1"/>
    <property type="molecule type" value="Genomic_DNA"/>
</dbReference>
<dbReference type="CDD" id="cd08577">
    <property type="entry name" value="PI-PLCc_GDPD_SF_unchar3"/>
    <property type="match status" value="1"/>
</dbReference>
<evidence type="ECO:0000256" key="1">
    <source>
        <dbReference type="ARBA" id="ARBA00008858"/>
    </source>
</evidence>
<dbReference type="PANTHER" id="PTHR31571">
    <property type="entry name" value="ALTERED INHERITANCE OF MITOCHONDRIA PROTEIN 6"/>
    <property type="match status" value="1"/>
</dbReference>
<dbReference type="VEuPathDB" id="FungiDB:M_BR32_EuGene_00098541"/>
<dbReference type="InterPro" id="IPR017946">
    <property type="entry name" value="PLC-like_Pdiesterase_TIM-brl"/>
</dbReference>
<dbReference type="AlphaFoldDB" id="A0A4P7NQU8"/>
<proteinExistence type="inferred from homology"/>
<dbReference type="InterPro" id="IPR039559">
    <property type="entry name" value="AIM6_PI-PLC-like_dom"/>
</dbReference>
<dbReference type="Proteomes" id="UP000294847">
    <property type="component" value="Chromosome 6"/>
</dbReference>
<dbReference type="GO" id="GO:0006629">
    <property type="term" value="P:lipid metabolic process"/>
    <property type="evidence" value="ECO:0007669"/>
    <property type="project" value="InterPro"/>
</dbReference>
<evidence type="ECO:0000313" key="3">
    <source>
        <dbReference type="Proteomes" id="UP000294847"/>
    </source>
</evidence>